<evidence type="ECO:0000313" key="5">
    <source>
        <dbReference type="Proteomes" id="UP000015104"/>
    </source>
</evidence>
<dbReference type="Gene3D" id="3.30.710.10">
    <property type="entry name" value="Potassium Channel Kv1.1, Chain A"/>
    <property type="match status" value="1"/>
</dbReference>
<accession>T1JY88</accession>
<keyword evidence="2" id="KW-0677">Repeat</keyword>
<sequence length="447" mass="53004">MSSLETDDKLTIVNRSMEHKISKELIYKIPYFYNMLDSDLLISKSAKLQLDFDEKALESVLKCVEFGIKSIDMENAINVCNLLDYFGIDNLLNDCLNYFHANFSIELLPIIIAQATITSKWINSSALNAFICRHFMKLVETTAWLCYPFETIEYICALDLMIYTERQVYNAIKDWVNDNSYFRKWYTKKLLQLVRWCHLKDEELSEIKKDLKFFTDLDPIFLDNKIDCDHIYNRTKQDYFIMIEELKGTDLRINILDDNLLPLISQVIKLDESISVDFFQDEHVSDIFFDSGRKRIRIDWCQSRYCFLDSLHNKTYHDKIYKYFITKYVFHATFLNNNIYMLTHDLEFICCRIFDECNKKTRLENNLNYENLLLTSKQSYDDRVILIDKFTKDGLCYNVKTNEWSSINLMTNKSSTGDQKESNKLLTLTAAFISMNAIRKHMNCKHN</sequence>
<dbReference type="EMBL" id="CAEY01000831">
    <property type="status" value="NOT_ANNOTATED_CDS"/>
    <property type="molecule type" value="Genomic_DNA"/>
</dbReference>
<dbReference type="PANTHER" id="PTHR24412:SF489">
    <property type="entry name" value="RING FINGER DOMAIN AND KELCH REPEAT-CONTAINING PROTEIN DDB_G0271372"/>
    <property type="match status" value="1"/>
</dbReference>
<dbReference type="Pfam" id="PF07707">
    <property type="entry name" value="BACK"/>
    <property type="match status" value="1"/>
</dbReference>
<feature type="domain" description="BACK" evidence="3">
    <location>
        <begin position="126"/>
        <end position="206"/>
    </location>
</feature>
<dbReference type="InterPro" id="IPR011705">
    <property type="entry name" value="BACK"/>
</dbReference>
<evidence type="ECO:0000256" key="2">
    <source>
        <dbReference type="ARBA" id="ARBA00022737"/>
    </source>
</evidence>
<reference evidence="5" key="1">
    <citation type="submission" date="2011-08" db="EMBL/GenBank/DDBJ databases">
        <authorList>
            <person name="Rombauts S."/>
        </authorList>
    </citation>
    <scope>NUCLEOTIDE SEQUENCE</scope>
    <source>
        <strain evidence="5">London</strain>
    </source>
</reference>
<dbReference type="AlphaFoldDB" id="T1JY88"/>
<dbReference type="Gene3D" id="1.25.40.420">
    <property type="match status" value="1"/>
</dbReference>
<keyword evidence="1" id="KW-0880">Kelch repeat</keyword>
<reference evidence="4" key="2">
    <citation type="submission" date="2015-06" db="UniProtKB">
        <authorList>
            <consortium name="EnsemblMetazoa"/>
        </authorList>
    </citation>
    <scope>IDENTIFICATION</scope>
</reference>
<dbReference type="Proteomes" id="UP000015104">
    <property type="component" value="Unassembled WGS sequence"/>
</dbReference>
<protein>
    <recommendedName>
        <fullName evidence="3">BACK domain-containing protein</fullName>
    </recommendedName>
</protein>
<evidence type="ECO:0000256" key="1">
    <source>
        <dbReference type="ARBA" id="ARBA00022441"/>
    </source>
</evidence>
<evidence type="ECO:0000313" key="4">
    <source>
        <dbReference type="EnsemblMetazoa" id="tetur02g14821.1"/>
    </source>
</evidence>
<dbReference type="EnsemblMetazoa" id="tetur02g14821.1">
    <property type="protein sequence ID" value="tetur02g14821.1"/>
    <property type="gene ID" value="tetur02g14821"/>
</dbReference>
<proteinExistence type="predicted"/>
<name>T1JY88_TETUR</name>
<keyword evidence="5" id="KW-1185">Reference proteome</keyword>
<organism evidence="4 5">
    <name type="scientific">Tetranychus urticae</name>
    <name type="common">Two-spotted spider mite</name>
    <dbReference type="NCBI Taxonomy" id="32264"/>
    <lineage>
        <taxon>Eukaryota</taxon>
        <taxon>Metazoa</taxon>
        <taxon>Ecdysozoa</taxon>
        <taxon>Arthropoda</taxon>
        <taxon>Chelicerata</taxon>
        <taxon>Arachnida</taxon>
        <taxon>Acari</taxon>
        <taxon>Acariformes</taxon>
        <taxon>Trombidiformes</taxon>
        <taxon>Prostigmata</taxon>
        <taxon>Eleutherengona</taxon>
        <taxon>Raphignathae</taxon>
        <taxon>Tetranychoidea</taxon>
        <taxon>Tetranychidae</taxon>
        <taxon>Tetranychus</taxon>
    </lineage>
</organism>
<dbReference type="HOGENOM" id="CLU_020442_0_0_1"/>
<dbReference type="InterPro" id="IPR011333">
    <property type="entry name" value="SKP1/BTB/POZ_sf"/>
</dbReference>
<dbReference type="PANTHER" id="PTHR24412">
    <property type="entry name" value="KELCH PROTEIN"/>
    <property type="match status" value="1"/>
</dbReference>
<evidence type="ECO:0000259" key="3">
    <source>
        <dbReference type="Pfam" id="PF07707"/>
    </source>
</evidence>